<feature type="binding site" evidence="6">
    <location>
        <position position="224"/>
    </location>
    <ligand>
        <name>AMP</name>
        <dbReference type="ChEBI" id="CHEBI:456215"/>
    </ligand>
</feature>
<evidence type="ECO:0000256" key="6">
    <source>
        <dbReference type="HAMAP-Rule" id="MF_01965"/>
    </source>
</evidence>
<dbReference type="InterPro" id="IPR000631">
    <property type="entry name" value="CARKD"/>
</dbReference>
<evidence type="ECO:0000313" key="8">
    <source>
        <dbReference type="EMBL" id="OGC41121.1"/>
    </source>
</evidence>
<keyword evidence="5 6" id="KW-0456">Lyase</keyword>
<sequence length="287" mass="29531">MAKIKQKEYYRSLLPCRAVNAHKGNCGEVFIIAGSPGMSGAAILCAKGALRSGAGLVKIAAPKSISGLIDIAVTESITYGLAENIRGLISDRTVPQILELAGKSDVIAIGPGLSFSSILEKITGWNKPIVIDADGLNSISENPNILMRFKSSAVITPHPGELSRLLAVSIDAILADRVAAAKNAAKKWGVICVLKGAGTVVATPDGKFYVNTTGNSGMASGGMGDVLTGIIASFIAQGTSPYEAAILGVYLHGLAGDLAVKQKGIHGLIATDVAEAVPEAILQCLKK</sequence>
<evidence type="ECO:0000256" key="4">
    <source>
        <dbReference type="ARBA" id="ARBA00023027"/>
    </source>
</evidence>
<dbReference type="PROSITE" id="PS01050">
    <property type="entry name" value="YJEF_C_2"/>
    <property type="match status" value="1"/>
</dbReference>
<dbReference type="Pfam" id="PF01256">
    <property type="entry name" value="Carb_kinase"/>
    <property type="match status" value="1"/>
</dbReference>
<dbReference type="GO" id="GO:0052856">
    <property type="term" value="F:NAD(P)HX epimerase activity"/>
    <property type="evidence" value="ECO:0007669"/>
    <property type="project" value="TreeGrafter"/>
</dbReference>
<feature type="binding site" evidence="6">
    <location>
        <position position="41"/>
    </location>
    <ligand>
        <name>(6S)-NADPHX</name>
        <dbReference type="ChEBI" id="CHEBI:64076"/>
    </ligand>
</feature>
<dbReference type="GO" id="GO:0046496">
    <property type="term" value="P:nicotinamide nucleotide metabolic process"/>
    <property type="evidence" value="ECO:0007669"/>
    <property type="project" value="UniProtKB-UniRule"/>
</dbReference>
<dbReference type="PROSITE" id="PS51383">
    <property type="entry name" value="YJEF_C_3"/>
    <property type="match status" value="1"/>
</dbReference>
<feature type="binding site" evidence="6">
    <location>
        <position position="112"/>
    </location>
    <ligand>
        <name>(6S)-NADPHX</name>
        <dbReference type="ChEBI" id="CHEBI:64076"/>
    </ligand>
</feature>
<proteinExistence type="inferred from homology"/>
<feature type="binding site" evidence="6">
    <location>
        <begin position="195"/>
        <end position="199"/>
    </location>
    <ligand>
        <name>AMP</name>
        <dbReference type="ChEBI" id="CHEBI:456215"/>
    </ligand>
</feature>
<dbReference type="GO" id="GO:0052855">
    <property type="term" value="F:ADP-dependent NAD(P)H-hydrate dehydratase activity"/>
    <property type="evidence" value="ECO:0007669"/>
    <property type="project" value="UniProtKB-UniRule"/>
</dbReference>
<dbReference type="EMBL" id="MEUJ01000001">
    <property type="protein sequence ID" value="OGC41121.1"/>
    <property type="molecule type" value="Genomic_DNA"/>
</dbReference>
<dbReference type="Proteomes" id="UP000179242">
    <property type="component" value="Unassembled WGS sequence"/>
</dbReference>
<dbReference type="NCBIfam" id="TIGR00196">
    <property type="entry name" value="yjeF_cterm"/>
    <property type="match status" value="1"/>
</dbReference>
<reference evidence="8 9" key="1">
    <citation type="journal article" date="2016" name="Nat. Commun.">
        <title>Thousands of microbial genomes shed light on interconnected biogeochemical processes in an aquifer system.</title>
        <authorList>
            <person name="Anantharaman K."/>
            <person name="Brown C.T."/>
            <person name="Hug L.A."/>
            <person name="Sharon I."/>
            <person name="Castelle C.J."/>
            <person name="Probst A.J."/>
            <person name="Thomas B.C."/>
            <person name="Singh A."/>
            <person name="Wilkins M.J."/>
            <person name="Karaoz U."/>
            <person name="Brodie E.L."/>
            <person name="Williams K.H."/>
            <person name="Hubbard S.S."/>
            <person name="Banfield J.F."/>
        </authorList>
    </citation>
    <scope>NUCLEOTIDE SEQUENCE [LARGE SCALE GENOMIC DNA]</scope>
</reference>
<protein>
    <recommendedName>
        <fullName evidence="6">ADP-dependent (S)-NAD(P)H-hydrate dehydratase</fullName>
        <ecNumber evidence="6">4.2.1.136</ecNumber>
    </recommendedName>
    <alternativeName>
        <fullName evidence="6">ADP-dependent NAD(P)HX dehydratase</fullName>
    </alternativeName>
</protein>
<comment type="catalytic activity">
    <reaction evidence="6">
        <text>(6S)-NADPHX + ADP = AMP + phosphate + NADPH + H(+)</text>
        <dbReference type="Rhea" id="RHEA:32235"/>
        <dbReference type="ChEBI" id="CHEBI:15378"/>
        <dbReference type="ChEBI" id="CHEBI:43474"/>
        <dbReference type="ChEBI" id="CHEBI:57783"/>
        <dbReference type="ChEBI" id="CHEBI:64076"/>
        <dbReference type="ChEBI" id="CHEBI:456215"/>
        <dbReference type="ChEBI" id="CHEBI:456216"/>
        <dbReference type="EC" id="4.2.1.136"/>
    </reaction>
</comment>
<evidence type="ECO:0000256" key="5">
    <source>
        <dbReference type="ARBA" id="ARBA00023239"/>
    </source>
</evidence>
<dbReference type="GO" id="GO:0110051">
    <property type="term" value="P:metabolite repair"/>
    <property type="evidence" value="ECO:0007669"/>
    <property type="project" value="TreeGrafter"/>
</dbReference>
<dbReference type="AlphaFoldDB" id="A0A1F4U894"/>
<feature type="binding site" evidence="6">
    <location>
        <position position="158"/>
    </location>
    <ligand>
        <name>(6S)-NADPHX</name>
        <dbReference type="ChEBI" id="CHEBI:64076"/>
    </ligand>
</feature>
<dbReference type="PANTHER" id="PTHR12592">
    <property type="entry name" value="ATP-DEPENDENT (S)-NAD(P)H-HYDRATE DEHYDRATASE FAMILY MEMBER"/>
    <property type="match status" value="1"/>
</dbReference>
<dbReference type="PANTHER" id="PTHR12592:SF0">
    <property type="entry name" value="ATP-DEPENDENT (S)-NAD(P)H-HYDRATE DEHYDRATASE"/>
    <property type="match status" value="1"/>
</dbReference>
<evidence type="ECO:0000313" key="9">
    <source>
        <dbReference type="Proteomes" id="UP000179242"/>
    </source>
</evidence>
<dbReference type="HAMAP" id="MF_01965">
    <property type="entry name" value="NADHX_dehydratase"/>
    <property type="match status" value="1"/>
</dbReference>
<keyword evidence="3 6" id="KW-0521">NADP</keyword>
<dbReference type="Gene3D" id="3.40.1190.20">
    <property type="match status" value="1"/>
</dbReference>
<comment type="caution">
    <text evidence="8">The sequence shown here is derived from an EMBL/GenBank/DDBJ whole genome shotgun (WGS) entry which is preliminary data.</text>
</comment>
<comment type="cofactor">
    <cofactor evidence="6">
        <name>Mg(2+)</name>
        <dbReference type="ChEBI" id="CHEBI:18420"/>
    </cofactor>
</comment>
<name>A0A1F4U894_UNCSA</name>
<feature type="binding site" evidence="6">
    <location>
        <position position="225"/>
    </location>
    <ligand>
        <name>(6S)-NADPHX</name>
        <dbReference type="ChEBI" id="CHEBI:64076"/>
    </ligand>
</feature>
<dbReference type="CDD" id="cd01171">
    <property type="entry name" value="YXKO-related"/>
    <property type="match status" value="1"/>
</dbReference>
<dbReference type="InterPro" id="IPR017953">
    <property type="entry name" value="Carbohydrate_kinase_pred_CS"/>
</dbReference>
<comment type="catalytic activity">
    <reaction evidence="6">
        <text>(6S)-NADHX + ADP = AMP + phosphate + NADH + H(+)</text>
        <dbReference type="Rhea" id="RHEA:32223"/>
        <dbReference type="ChEBI" id="CHEBI:15378"/>
        <dbReference type="ChEBI" id="CHEBI:43474"/>
        <dbReference type="ChEBI" id="CHEBI:57945"/>
        <dbReference type="ChEBI" id="CHEBI:64074"/>
        <dbReference type="ChEBI" id="CHEBI:456215"/>
        <dbReference type="ChEBI" id="CHEBI:456216"/>
        <dbReference type="EC" id="4.2.1.136"/>
    </reaction>
</comment>
<gene>
    <name evidence="6" type="primary">nnrD</name>
    <name evidence="8" type="ORF">A2438_07270</name>
</gene>
<evidence type="ECO:0000256" key="3">
    <source>
        <dbReference type="ARBA" id="ARBA00022857"/>
    </source>
</evidence>
<comment type="subunit">
    <text evidence="6">Homotetramer.</text>
</comment>
<dbReference type="EC" id="4.2.1.136" evidence="6"/>
<comment type="function">
    <text evidence="6">Catalyzes the dehydration of the S-form of NAD(P)HX at the expense of ADP, which is converted to AMP. Together with NAD(P)HX epimerase, which catalyzes the epimerization of the S- and R-forms, the enzyme allows the repair of both epimers of NAD(P)HX, a damaged form of NAD(P)H that is a result of enzymatic or heat-dependent hydration.</text>
</comment>
<accession>A0A1F4U894</accession>
<keyword evidence="4 6" id="KW-0520">NAD</keyword>
<feature type="domain" description="YjeF C-terminal" evidence="7">
    <location>
        <begin position="6"/>
        <end position="284"/>
    </location>
</feature>
<keyword evidence="1 6" id="KW-0547">Nucleotide-binding</keyword>
<dbReference type="GO" id="GO:0005524">
    <property type="term" value="F:ATP binding"/>
    <property type="evidence" value="ECO:0007669"/>
    <property type="project" value="UniProtKB-KW"/>
</dbReference>
<keyword evidence="2 6" id="KW-0067">ATP-binding</keyword>
<organism evidence="8 9">
    <name type="scientific">candidate division WOR-1 bacterium RIFOXYC2_FULL_46_14</name>
    <dbReference type="NCBI Taxonomy" id="1802587"/>
    <lineage>
        <taxon>Bacteria</taxon>
        <taxon>Bacillati</taxon>
        <taxon>Saganbacteria</taxon>
    </lineage>
</organism>
<dbReference type="SUPFAM" id="SSF53613">
    <property type="entry name" value="Ribokinase-like"/>
    <property type="match status" value="1"/>
</dbReference>
<dbReference type="InterPro" id="IPR029056">
    <property type="entry name" value="Ribokinase-like"/>
</dbReference>
<comment type="similarity">
    <text evidence="6">Belongs to the NnrD/CARKD family.</text>
</comment>
<evidence type="ECO:0000259" key="7">
    <source>
        <dbReference type="PROSITE" id="PS51383"/>
    </source>
</evidence>
<evidence type="ECO:0000256" key="2">
    <source>
        <dbReference type="ARBA" id="ARBA00022840"/>
    </source>
</evidence>
<evidence type="ECO:0000256" key="1">
    <source>
        <dbReference type="ARBA" id="ARBA00022741"/>
    </source>
</evidence>